<keyword evidence="3" id="KW-1185">Reference proteome</keyword>
<comment type="caution">
    <text evidence="2">The sequence shown here is derived from an EMBL/GenBank/DDBJ whole genome shotgun (WGS) entry which is preliminary data.</text>
</comment>
<feature type="compositionally biased region" description="Low complexity" evidence="1">
    <location>
        <begin position="252"/>
        <end position="269"/>
    </location>
</feature>
<dbReference type="Proteomes" id="UP001595530">
    <property type="component" value="Unassembled WGS sequence"/>
</dbReference>
<accession>A0ABV7F115</accession>
<feature type="compositionally biased region" description="Low complexity" evidence="1">
    <location>
        <begin position="276"/>
        <end position="286"/>
    </location>
</feature>
<dbReference type="EMBL" id="JBHRTP010000012">
    <property type="protein sequence ID" value="MFC3107386.1"/>
    <property type="molecule type" value="Genomic_DNA"/>
</dbReference>
<name>A0ABV7F115_9BURK</name>
<dbReference type="RefSeq" id="WP_390331044.1">
    <property type="nucleotide sequence ID" value="NZ_JBHRTP010000012.1"/>
</dbReference>
<organism evidence="2 3">
    <name type="scientific">Undibacterium arcticum</name>
    <dbReference type="NCBI Taxonomy" id="1762892"/>
    <lineage>
        <taxon>Bacteria</taxon>
        <taxon>Pseudomonadati</taxon>
        <taxon>Pseudomonadota</taxon>
        <taxon>Betaproteobacteria</taxon>
        <taxon>Burkholderiales</taxon>
        <taxon>Oxalobacteraceae</taxon>
        <taxon>Undibacterium</taxon>
    </lineage>
</organism>
<evidence type="ECO:0000313" key="3">
    <source>
        <dbReference type="Proteomes" id="UP001595530"/>
    </source>
</evidence>
<reference evidence="3" key="1">
    <citation type="journal article" date="2019" name="Int. J. Syst. Evol. Microbiol.">
        <title>The Global Catalogue of Microorganisms (GCM) 10K type strain sequencing project: providing services to taxonomists for standard genome sequencing and annotation.</title>
        <authorList>
            <consortium name="The Broad Institute Genomics Platform"/>
            <consortium name="The Broad Institute Genome Sequencing Center for Infectious Disease"/>
            <person name="Wu L."/>
            <person name="Ma J."/>
        </authorList>
    </citation>
    <scope>NUCLEOTIDE SEQUENCE [LARGE SCALE GENOMIC DNA]</scope>
    <source>
        <strain evidence="3">KCTC 42986</strain>
    </source>
</reference>
<sequence>MEEQEVMTIESGTIALLNKSEIEQQVATAHKFPRSIKKFRDETMQMVTLTEKIAGECIYSLPRGGKTIEGPSARFAEVIASAWGNSRAGARVVSDQGEFVTAQGVFHDLEKNVAITYEVQRRITDKAGRRFATDMIGVTANAACSIALRNAILKGVPKAFWADMYDAARATVMGDFKTLANRRADAIKAFQSYGVTQEQICATLGVSGIEDIGLEKLVTLRGILTAIKDGDTTPEQAFSNADLPAATPKMPQSKSAAKAKTEAAATDAQEPAETKPAAAASQSVPASSSELLSGSQINLINSKMEADALGSADLFAKFGVKLGDLTQDRFQEVLDWIRNPAA</sequence>
<proteinExistence type="predicted"/>
<evidence type="ECO:0000256" key="1">
    <source>
        <dbReference type="SAM" id="MobiDB-lite"/>
    </source>
</evidence>
<protein>
    <submittedName>
        <fullName evidence="2">Uncharacterized protein</fullName>
    </submittedName>
</protein>
<gene>
    <name evidence="2" type="ORF">ACFOFO_05340</name>
</gene>
<feature type="region of interest" description="Disordered" evidence="1">
    <location>
        <begin position="235"/>
        <end position="286"/>
    </location>
</feature>
<evidence type="ECO:0000313" key="2">
    <source>
        <dbReference type="EMBL" id="MFC3107386.1"/>
    </source>
</evidence>